<dbReference type="Proteomes" id="UP000474757">
    <property type="component" value="Unassembled WGS sequence"/>
</dbReference>
<dbReference type="RefSeq" id="WP_163891819.1">
    <property type="nucleotide sequence ID" value="NZ_JAAFYS010000002.1"/>
</dbReference>
<gene>
    <name evidence="1" type="ORF">GZA08_07875</name>
</gene>
<keyword evidence="2" id="KW-1185">Reference proteome</keyword>
<dbReference type="EMBL" id="JAAGAB010000002">
    <property type="protein sequence ID" value="NDV00885.1"/>
    <property type="molecule type" value="Genomic_DNA"/>
</dbReference>
<dbReference type="AlphaFoldDB" id="A0A6B2JS98"/>
<dbReference type="InterPro" id="IPR036629">
    <property type="entry name" value="YjbJ_sf"/>
</dbReference>
<name>A0A6B2JS98_9RHOB</name>
<accession>A0A6B2JS98</accession>
<protein>
    <submittedName>
        <fullName evidence="1">Uncharacterized protein</fullName>
    </submittedName>
</protein>
<comment type="caution">
    <text evidence="1">The sequence shown here is derived from an EMBL/GenBank/DDBJ whole genome shotgun (WGS) entry which is preliminary data.</text>
</comment>
<reference evidence="1 2" key="1">
    <citation type="submission" date="2020-02" db="EMBL/GenBank/DDBJ databases">
        <title>Pseudoroseicyclus tamarix, sp. nov., isolated from offshore sediment of a Tamarix chinensis forest.</title>
        <authorList>
            <person name="Gai Y."/>
        </authorList>
    </citation>
    <scope>NUCLEOTIDE SEQUENCE [LARGE SCALE GENOMIC DNA]</scope>
    <source>
        <strain evidence="1 2">CLL3-39</strain>
    </source>
</reference>
<evidence type="ECO:0000313" key="1">
    <source>
        <dbReference type="EMBL" id="NDV00885.1"/>
    </source>
</evidence>
<sequence length="81" mass="9586">MKWTRIEENWQESIPFILARWPDMDEEKLEEMDGDEAGFLAYLAEVESLDEEEAEEELGDFLENMDEREIAGELDDPEDEE</sequence>
<organism evidence="1 2">
    <name type="scientific">Pseudoroseicyclus tamaricis</name>
    <dbReference type="NCBI Taxonomy" id="2705421"/>
    <lineage>
        <taxon>Bacteria</taxon>
        <taxon>Pseudomonadati</taxon>
        <taxon>Pseudomonadota</taxon>
        <taxon>Alphaproteobacteria</taxon>
        <taxon>Rhodobacterales</taxon>
        <taxon>Paracoccaceae</taxon>
        <taxon>Pseudoroseicyclus</taxon>
    </lineage>
</organism>
<evidence type="ECO:0000313" key="2">
    <source>
        <dbReference type="Proteomes" id="UP000474757"/>
    </source>
</evidence>
<proteinExistence type="predicted"/>
<dbReference type="Gene3D" id="1.10.1470.10">
    <property type="entry name" value="YjbJ"/>
    <property type="match status" value="1"/>
</dbReference>